<dbReference type="PRINTS" id="PR01210">
    <property type="entry name" value="GGTRANSPTASE"/>
</dbReference>
<evidence type="ECO:0000256" key="3">
    <source>
        <dbReference type="ARBA" id="ARBA00047417"/>
    </source>
</evidence>
<dbReference type="PANTHER" id="PTHR43881:SF1">
    <property type="entry name" value="GAMMA-GLUTAMYLTRANSPEPTIDASE (AFU_ORTHOLOGUE AFUA_4G13580)"/>
    <property type="match status" value="1"/>
</dbReference>
<dbReference type="Pfam" id="PF01019">
    <property type="entry name" value="G_glu_transpept"/>
    <property type="match status" value="1"/>
</dbReference>
<dbReference type="EC" id="3.4.19.13" evidence="4"/>
<reference evidence="7" key="1">
    <citation type="journal article" date="2019" name="Int. J. Syst. Evol. Microbiol.">
        <title>The Global Catalogue of Microorganisms (GCM) 10K type strain sequencing project: providing services to taxonomists for standard genome sequencing and annotation.</title>
        <authorList>
            <consortium name="The Broad Institute Genomics Platform"/>
            <consortium name="The Broad Institute Genome Sequencing Center for Infectious Disease"/>
            <person name="Wu L."/>
            <person name="Ma J."/>
        </authorList>
    </citation>
    <scope>NUCLEOTIDE SEQUENCE [LARGE SCALE GENOMIC DNA]</scope>
    <source>
        <strain evidence="7">CGMCC 1.12449</strain>
    </source>
</reference>
<dbReference type="InterPro" id="IPR043138">
    <property type="entry name" value="GGT_lsub"/>
</dbReference>
<evidence type="ECO:0000256" key="5">
    <source>
        <dbReference type="SAM" id="SignalP"/>
    </source>
</evidence>
<dbReference type="NCBIfam" id="TIGR00066">
    <property type="entry name" value="g_glut_trans"/>
    <property type="match status" value="1"/>
</dbReference>
<evidence type="ECO:0000256" key="2">
    <source>
        <dbReference type="ARBA" id="ARBA00001089"/>
    </source>
</evidence>
<dbReference type="EC" id="2.3.2.2" evidence="4"/>
<keyword evidence="4 6" id="KW-0012">Acyltransferase</keyword>
<comment type="pathway">
    <text evidence="4">Sulfur metabolism; glutathione metabolism.</text>
</comment>
<dbReference type="InterPro" id="IPR029055">
    <property type="entry name" value="Ntn_hydrolases_N"/>
</dbReference>
<evidence type="ECO:0000313" key="6">
    <source>
        <dbReference type="EMBL" id="MFD1765974.1"/>
    </source>
</evidence>
<dbReference type="InterPro" id="IPR052896">
    <property type="entry name" value="GGT-like_enzyme"/>
</dbReference>
<accession>A0ABW4MA76</accession>
<dbReference type="EMBL" id="JBHUEL010000003">
    <property type="protein sequence ID" value="MFD1765974.1"/>
    <property type="molecule type" value="Genomic_DNA"/>
</dbReference>
<name>A0ABW4MA76_9SPHN</name>
<keyword evidence="7" id="KW-1185">Reference proteome</keyword>
<comment type="catalytic activity">
    <reaction evidence="2 4">
        <text>glutathione + H2O = L-cysteinylglycine + L-glutamate</text>
        <dbReference type="Rhea" id="RHEA:28807"/>
        <dbReference type="ChEBI" id="CHEBI:15377"/>
        <dbReference type="ChEBI" id="CHEBI:29985"/>
        <dbReference type="ChEBI" id="CHEBI:57925"/>
        <dbReference type="ChEBI" id="CHEBI:61694"/>
        <dbReference type="EC" id="3.4.19.13"/>
    </reaction>
</comment>
<keyword evidence="4" id="KW-0378">Hydrolase</keyword>
<protein>
    <recommendedName>
        <fullName evidence="4">Glutathione hydrolase proenzyme</fullName>
        <ecNumber evidence="4">2.3.2.2</ecNumber>
        <ecNumber evidence="4">3.4.19.13</ecNumber>
    </recommendedName>
    <component>
        <recommendedName>
            <fullName evidence="4">Glutathione hydrolase large chain</fullName>
        </recommendedName>
    </component>
    <component>
        <recommendedName>
            <fullName evidence="4">Glutathione hydrolase small chain</fullName>
        </recommendedName>
    </component>
</protein>
<keyword evidence="4" id="KW-0865">Zymogen</keyword>
<feature type="signal peptide" evidence="5">
    <location>
        <begin position="1"/>
        <end position="20"/>
    </location>
</feature>
<keyword evidence="4" id="KW-0317">Glutathione biosynthesis</keyword>
<comment type="caution">
    <text evidence="6">The sequence shown here is derived from an EMBL/GenBank/DDBJ whole genome shotgun (WGS) entry which is preliminary data.</text>
</comment>
<dbReference type="PANTHER" id="PTHR43881">
    <property type="entry name" value="GAMMA-GLUTAMYLTRANSPEPTIDASE (AFU_ORTHOLOGUE AFUA_4G13580)"/>
    <property type="match status" value="1"/>
</dbReference>
<comment type="PTM">
    <text evidence="4">Cleaved by autocatalysis into a large and a small subunit.</text>
</comment>
<dbReference type="SUPFAM" id="SSF56235">
    <property type="entry name" value="N-terminal nucleophile aminohydrolases (Ntn hydrolases)"/>
    <property type="match status" value="1"/>
</dbReference>
<feature type="chain" id="PRO_5045851336" description="Glutathione hydrolase proenzyme" evidence="5">
    <location>
        <begin position="21"/>
        <end position="594"/>
    </location>
</feature>
<keyword evidence="5" id="KW-0732">Signal</keyword>
<dbReference type="InterPro" id="IPR000101">
    <property type="entry name" value="GGT_peptidase"/>
</dbReference>
<evidence type="ECO:0000256" key="4">
    <source>
        <dbReference type="RuleBase" id="RU368036"/>
    </source>
</evidence>
<comment type="catalytic activity">
    <reaction evidence="3 4">
        <text>an N-terminal (5-L-glutamyl)-[peptide] + an alpha-amino acid = 5-L-glutamyl amino acid + an N-terminal L-alpha-aminoacyl-[peptide]</text>
        <dbReference type="Rhea" id="RHEA:23904"/>
        <dbReference type="Rhea" id="RHEA-COMP:9780"/>
        <dbReference type="Rhea" id="RHEA-COMP:9795"/>
        <dbReference type="ChEBI" id="CHEBI:77644"/>
        <dbReference type="ChEBI" id="CHEBI:78597"/>
        <dbReference type="ChEBI" id="CHEBI:78599"/>
        <dbReference type="ChEBI" id="CHEBI:78608"/>
        <dbReference type="EC" id="2.3.2.2"/>
    </reaction>
</comment>
<dbReference type="Gene3D" id="3.60.20.40">
    <property type="match status" value="1"/>
</dbReference>
<keyword evidence="4 6" id="KW-0808">Transferase</keyword>
<evidence type="ECO:0000256" key="1">
    <source>
        <dbReference type="ARBA" id="ARBA00001049"/>
    </source>
</evidence>
<evidence type="ECO:0000313" key="7">
    <source>
        <dbReference type="Proteomes" id="UP001597215"/>
    </source>
</evidence>
<dbReference type="Gene3D" id="1.10.246.130">
    <property type="match status" value="1"/>
</dbReference>
<comment type="catalytic activity">
    <reaction evidence="1 4">
        <text>an S-substituted glutathione + H2O = an S-substituted L-cysteinylglycine + L-glutamate</text>
        <dbReference type="Rhea" id="RHEA:59468"/>
        <dbReference type="ChEBI" id="CHEBI:15377"/>
        <dbReference type="ChEBI" id="CHEBI:29985"/>
        <dbReference type="ChEBI" id="CHEBI:90779"/>
        <dbReference type="ChEBI" id="CHEBI:143103"/>
        <dbReference type="EC" id="3.4.19.13"/>
    </reaction>
</comment>
<dbReference type="GO" id="GO:0103068">
    <property type="term" value="F:leukotriene C4 gamma-glutamyl transferase activity"/>
    <property type="evidence" value="ECO:0007669"/>
    <property type="project" value="UniProtKB-EC"/>
</dbReference>
<dbReference type="Proteomes" id="UP001597215">
    <property type="component" value="Unassembled WGS sequence"/>
</dbReference>
<proteinExistence type="inferred from homology"/>
<comment type="similarity">
    <text evidence="4">Belongs to the gamma-glutamyltransferase family.</text>
</comment>
<organism evidence="6 7">
    <name type="scientific">Sphingorhabdus buctiana</name>
    <dbReference type="NCBI Taxonomy" id="1508805"/>
    <lineage>
        <taxon>Bacteria</taxon>
        <taxon>Pseudomonadati</taxon>
        <taxon>Pseudomonadota</taxon>
        <taxon>Alphaproteobacteria</taxon>
        <taxon>Sphingomonadales</taxon>
        <taxon>Sphingomonadaceae</taxon>
        <taxon>Sphingorhabdus</taxon>
    </lineage>
</organism>
<dbReference type="InterPro" id="IPR043137">
    <property type="entry name" value="GGT_ssub_C"/>
</dbReference>
<comment type="subunit">
    <text evidence="4">This enzyme consists of two polypeptide chains, which are synthesized in precursor form from a single polypeptide.</text>
</comment>
<sequence length="594" mass="63877">MRYTPLLAALLITTPLAAQTAPKDQGDRYSGAAGASRSSVIAQNGMAATSQPLATQVALDILKAGGSAVDAAIAANAALGLMEPTGNGIGGDLFAIIWDPKTQKLYGLNASGRAPMGQSLKQLQDRTKKMPRSVRDSDGTIADWGSASVTIPGTVDGWFEMHGRFGKLPMRSVLAPSIRYAQQGFPVSELIAQYWKSNTAGFEALHKEGVIEEIDNMRRTYMPGGKAPAEGEIFKNPDLALTLIEIAEGGRDAFYKGSLAKAMDQYFKRIGAPHRYEDFAAHKSEWVEPVSTNYRGYDVWEIPPNGQGIAALQILNILEGYDLKSMGRGNADFWHVFIEAKKRAFADRAKYYADPAFAKIPLKELLSKERAAKQRADIDMGKAALADPALPVDGGNDTIYMTVADKDGMMVSLIQSNYRGMGSGLVPDDGNGRTLGFMFQDRGAQFSLDAKHANAYAPGKRPFHTIIPAFMTKDGKPLLSFGVMGGAMQPQGHAQIVVNMVDFGMTVQAAGDVARFHHDGSTDPEGGKAMTDGGVVEIETGVSQAIADELTKRGHKVKYSVGPYGGYQAIWRDPVTGAYWGASEFRKDGQAAGY</sequence>
<gene>
    <name evidence="6" type="primary">ggt</name>
    <name evidence="6" type="ORF">ACFSAG_03855</name>
</gene>
<dbReference type="RefSeq" id="WP_381511560.1">
    <property type="nucleotide sequence ID" value="NZ_JBHUEL010000003.1"/>
</dbReference>